<evidence type="ECO:0000313" key="2">
    <source>
        <dbReference type="Proteomes" id="UP000254069"/>
    </source>
</evidence>
<proteinExistence type="predicted"/>
<dbReference type="AlphaFoldDB" id="A0A380BFY1"/>
<organism evidence="1 2">
    <name type="scientific">Shewanella algae</name>
    <dbReference type="NCBI Taxonomy" id="38313"/>
    <lineage>
        <taxon>Bacteria</taxon>
        <taxon>Pseudomonadati</taxon>
        <taxon>Pseudomonadota</taxon>
        <taxon>Gammaproteobacteria</taxon>
        <taxon>Alteromonadales</taxon>
        <taxon>Shewanellaceae</taxon>
        <taxon>Shewanella</taxon>
    </lineage>
</organism>
<dbReference type="EMBL" id="UGYO01000002">
    <property type="protein sequence ID" value="SUJ00340.1"/>
    <property type="molecule type" value="Genomic_DNA"/>
</dbReference>
<protein>
    <submittedName>
        <fullName evidence="1">Uncharacterized protein</fullName>
    </submittedName>
</protein>
<gene>
    <name evidence="1" type="ORF">NCTC10738_03103</name>
</gene>
<sequence>MDLKKLMEFSLLQKLDHNLHFTNDDLTKALRVDAKSLAALILR</sequence>
<dbReference type="Proteomes" id="UP000254069">
    <property type="component" value="Unassembled WGS sequence"/>
</dbReference>
<accession>A0A380BFY1</accession>
<name>A0A380BFY1_9GAMM</name>
<evidence type="ECO:0000313" key="1">
    <source>
        <dbReference type="EMBL" id="SUJ00340.1"/>
    </source>
</evidence>
<keyword evidence="2" id="KW-1185">Reference proteome</keyword>
<reference evidence="1 2" key="1">
    <citation type="submission" date="2018-06" db="EMBL/GenBank/DDBJ databases">
        <authorList>
            <consortium name="Pathogen Informatics"/>
            <person name="Doyle S."/>
        </authorList>
    </citation>
    <scope>NUCLEOTIDE SEQUENCE [LARGE SCALE GENOMIC DNA]</scope>
    <source>
        <strain evidence="1 2">NCTC10738</strain>
    </source>
</reference>